<reference evidence="7" key="1">
    <citation type="submission" date="2022-03" db="EMBL/GenBank/DDBJ databases">
        <title>Draft genome sequence of Aduncisulcus paluster, a free-living microaerophilic Fornicata.</title>
        <authorList>
            <person name="Yuyama I."/>
            <person name="Kume K."/>
            <person name="Tamura T."/>
            <person name="Inagaki Y."/>
            <person name="Hashimoto T."/>
        </authorList>
    </citation>
    <scope>NUCLEOTIDE SEQUENCE</scope>
    <source>
        <strain evidence="7">NY0171</strain>
    </source>
</reference>
<comment type="caution">
    <text evidence="7">The sequence shown here is derived from an EMBL/GenBank/DDBJ whole genome shotgun (WGS) entry which is preliminary data.</text>
</comment>
<keyword evidence="1" id="KW-0418">Kinase</keyword>
<evidence type="ECO:0000256" key="5">
    <source>
        <dbReference type="SAM" id="MobiDB-lite"/>
    </source>
</evidence>
<name>A0ABQ5JXV5_9EUKA</name>
<dbReference type="PROSITE" id="PS00107">
    <property type="entry name" value="PROTEIN_KINASE_ATP"/>
    <property type="match status" value="1"/>
</dbReference>
<evidence type="ECO:0000256" key="1">
    <source>
        <dbReference type="ARBA" id="ARBA00022527"/>
    </source>
</evidence>
<evidence type="ECO:0000256" key="4">
    <source>
        <dbReference type="PROSITE-ProRule" id="PRU10141"/>
    </source>
</evidence>
<keyword evidence="8" id="KW-1185">Reference proteome</keyword>
<sequence length="1209" mass="137943">MDPKPSSESEIQIIKPELIHKGGPSIPRDSPNVTSPDFESIKSKNETVKITSRIFDMSLWAKKMMEGRNNNRSFTHISMTFPPTTQIKGERISKMYEFPELDHCCWYFLPIDLFDVSLCKITGRGRDGERYPDNLFSIKSLFFIREETYEELPIRKARKFNLEKLWLESPNIESLFVHEGGKNSLPIPRDDPSVIDPSYSCVKGNDKTLCIGSTDYDQSSQARSMLMGERTFGVVLSDLYIPFSSPSSIFGVYICLRNDYLLPSHLIFTFTSSSGNKTSKIYSNFILKSVSKDSWFYLPVGLSDISLCEIMGKGEERSNFRIISLVFVNGSISKPESKRISTELAEKWLQASEVKPKLIKFDEDSIFIRYDDPSIINPADFIVKGKKSSLSTLSKRYDQSLKLQKMLKGENYAELSHLSVSFPSAHSIKGAYICIYKYDSSPSLLFTFTLSNGKKISKKYEFSKPKYYFEIIHIYELYFLPVDLSNVVCCDIQGKGTWKEQNCRDFRIDSLIFIKGEDISPLPSDSTKLIKHDSFTLTSSATITSQCIIGHGGFGEVLLVKVDADEKVVKECRNEFKMQRKLFNNPKCFNRIPRPLYILDLLDADMKGVYGYIMEYCAGGSVWDFARSWCDDGKYVSDIGDADDSDEHDTTHIDHMTLNPVKLCSLCVGMIECLDDVFRAKKSLVHRDVKPNNFLVRVDPKDGDCTVVLGDLGMVQITSIYDSERDLSMVESLDYDISSSTSSTSAIQGERKEKIKIYDFGCENLVYASYETFMGSIQTQTSDGYSLGMSILALFLCEHPFVSLPIFREVYRKVVRKHLGDDLSITLETMRVLMGLMEKNMCPKLSQSPLFRSLLIIEGGKFRSVHECLNEVFTGLTNLDKDERMSVHKARVKVQIIKHLLPEIGEGFKCPSIDDIVKAQLAKYGGNPGCIVEEGEDVARIEKSDFGYDGKKEYRRRIEFDEPISVSLPSTLQNTEKENHDIPSHDQESQSSHQDVKQIHTSQDSISTKQSTVHDHRDMITFSYERDGSGQKIFSAEENDHISKHQCLYPSSDSFFPILKDEKELEWQKYQKELNLSGVVMNRLCKLGKGGFGEVFLVEVNGIPFPCVLKRMIRKNREYLVNIEMRCRMEFELQKKLFEDSVCFYRIPRPLYILGPLDDDWRKCDSGFIMEFCDGGSVKDFSKIWCSDGKYDHNDSDTCNRYSDIATSI</sequence>
<gene>
    <name evidence="7" type="ORF">ADUPG1_011976</name>
</gene>
<feature type="non-terminal residue" evidence="7">
    <location>
        <position position="1209"/>
    </location>
</feature>
<accession>A0ABQ5JXV5</accession>
<keyword evidence="2 4" id="KW-0547">Nucleotide-binding</keyword>
<protein>
    <recommendedName>
        <fullName evidence="6">Protein kinase domain-containing protein</fullName>
    </recommendedName>
</protein>
<dbReference type="PANTHER" id="PTHR24361">
    <property type="entry name" value="MITOGEN-ACTIVATED KINASE KINASE KINASE"/>
    <property type="match status" value="1"/>
</dbReference>
<feature type="compositionally biased region" description="Polar residues" evidence="5">
    <location>
        <begin position="999"/>
        <end position="1011"/>
    </location>
</feature>
<dbReference type="InterPro" id="IPR000719">
    <property type="entry name" value="Prot_kinase_dom"/>
</dbReference>
<feature type="region of interest" description="Disordered" evidence="5">
    <location>
        <begin position="15"/>
        <end position="38"/>
    </location>
</feature>
<feature type="domain" description="Protein kinase" evidence="6">
    <location>
        <begin position="543"/>
        <end position="856"/>
    </location>
</feature>
<feature type="compositionally biased region" description="Basic and acidic residues" evidence="5">
    <location>
        <begin position="975"/>
        <end position="998"/>
    </location>
</feature>
<dbReference type="InterPro" id="IPR011009">
    <property type="entry name" value="Kinase-like_dom_sf"/>
</dbReference>
<keyword evidence="1" id="KW-0723">Serine/threonine-protein kinase</keyword>
<proteinExistence type="predicted"/>
<evidence type="ECO:0000313" key="8">
    <source>
        <dbReference type="Proteomes" id="UP001057375"/>
    </source>
</evidence>
<dbReference type="InterPro" id="IPR053235">
    <property type="entry name" value="Ser_Thr_kinase"/>
</dbReference>
<dbReference type="Proteomes" id="UP001057375">
    <property type="component" value="Unassembled WGS sequence"/>
</dbReference>
<evidence type="ECO:0000256" key="3">
    <source>
        <dbReference type="ARBA" id="ARBA00022840"/>
    </source>
</evidence>
<dbReference type="PROSITE" id="PS00108">
    <property type="entry name" value="PROTEIN_KINASE_ST"/>
    <property type="match status" value="1"/>
</dbReference>
<dbReference type="InterPro" id="IPR008271">
    <property type="entry name" value="Ser/Thr_kinase_AS"/>
</dbReference>
<dbReference type="Pfam" id="PF07714">
    <property type="entry name" value="PK_Tyr_Ser-Thr"/>
    <property type="match status" value="1"/>
</dbReference>
<evidence type="ECO:0000256" key="2">
    <source>
        <dbReference type="ARBA" id="ARBA00022741"/>
    </source>
</evidence>
<evidence type="ECO:0000259" key="6">
    <source>
        <dbReference type="PROSITE" id="PS50011"/>
    </source>
</evidence>
<keyword evidence="3 4" id="KW-0067">ATP-binding</keyword>
<dbReference type="InterPro" id="IPR001245">
    <property type="entry name" value="Ser-Thr/Tyr_kinase_cat_dom"/>
</dbReference>
<evidence type="ECO:0000313" key="7">
    <source>
        <dbReference type="EMBL" id="GKT21759.1"/>
    </source>
</evidence>
<dbReference type="InterPro" id="IPR017441">
    <property type="entry name" value="Protein_kinase_ATP_BS"/>
</dbReference>
<dbReference type="SUPFAM" id="SSF56112">
    <property type="entry name" value="Protein kinase-like (PK-like)"/>
    <property type="match status" value="2"/>
</dbReference>
<organism evidence="7 8">
    <name type="scientific">Aduncisulcus paluster</name>
    <dbReference type="NCBI Taxonomy" id="2918883"/>
    <lineage>
        <taxon>Eukaryota</taxon>
        <taxon>Metamonada</taxon>
        <taxon>Carpediemonas-like organisms</taxon>
        <taxon>Aduncisulcus</taxon>
    </lineage>
</organism>
<dbReference type="SMART" id="SM00220">
    <property type="entry name" value="S_TKc"/>
    <property type="match status" value="1"/>
</dbReference>
<dbReference type="Gene3D" id="1.10.510.10">
    <property type="entry name" value="Transferase(Phosphotransferase) domain 1"/>
    <property type="match status" value="1"/>
</dbReference>
<feature type="region of interest" description="Disordered" evidence="5">
    <location>
        <begin position="967"/>
        <end position="1012"/>
    </location>
</feature>
<dbReference type="EMBL" id="BQXS01012342">
    <property type="protein sequence ID" value="GKT21759.1"/>
    <property type="molecule type" value="Genomic_DNA"/>
</dbReference>
<feature type="binding site" evidence="4">
    <location>
        <position position="1115"/>
    </location>
    <ligand>
        <name>ATP</name>
        <dbReference type="ChEBI" id="CHEBI:30616"/>
    </ligand>
</feature>
<keyword evidence="1" id="KW-0808">Transferase</keyword>
<dbReference type="PROSITE" id="PS50011">
    <property type="entry name" value="PROTEIN_KINASE_DOM"/>
    <property type="match status" value="1"/>
</dbReference>